<gene>
    <name evidence="2" type="primary">RvY_14367-1</name>
    <name evidence="2" type="synonym">RvY_14367.1</name>
    <name evidence="2" type="ORF">RvY_14367</name>
</gene>
<protein>
    <submittedName>
        <fullName evidence="2">Uncharacterized protein</fullName>
    </submittedName>
</protein>
<feature type="compositionally biased region" description="Polar residues" evidence="1">
    <location>
        <begin position="52"/>
        <end position="61"/>
    </location>
</feature>
<feature type="compositionally biased region" description="Basic residues" evidence="1">
    <location>
        <begin position="36"/>
        <end position="46"/>
    </location>
</feature>
<organism evidence="2 3">
    <name type="scientific">Ramazzottius varieornatus</name>
    <name type="common">Water bear</name>
    <name type="synonym">Tardigrade</name>
    <dbReference type="NCBI Taxonomy" id="947166"/>
    <lineage>
        <taxon>Eukaryota</taxon>
        <taxon>Metazoa</taxon>
        <taxon>Ecdysozoa</taxon>
        <taxon>Tardigrada</taxon>
        <taxon>Eutardigrada</taxon>
        <taxon>Parachela</taxon>
        <taxon>Hypsibioidea</taxon>
        <taxon>Ramazzottiidae</taxon>
        <taxon>Ramazzottius</taxon>
    </lineage>
</organism>
<feature type="compositionally biased region" description="Polar residues" evidence="1">
    <location>
        <begin position="1"/>
        <end position="11"/>
    </location>
</feature>
<accession>A0A1D1VR40</accession>
<evidence type="ECO:0000313" key="2">
    <source>
        <dbReference type="EMBL" id="GAV04020.1"/>
    </source>
</evidence>
<evidence type="ECO:0000256" key="1">
    <source>
        <dbReference type="SAM" id="MobiDB-lite"/>
    </source>
</evidence>
<keyword evidence="3" id="KW-1185">Reference proteome</keyword>
<proteinExistence type="predicted"/>
<name>A0A1D1VR40_RAMVA</name>
<dbReference type="Proteomes" id="UP000186922">
    <property type="component" value="Unassembled WGS sequence"/>
</dbReference>
<feature type="compositionally biased region" description="Basic and acidic residues" evidence="1">
    <location>
        <begin position="15"/>
        <end position="24"/>
    </location>
</feature>
<evidence type="ECO:0000313" key="3">
    <source>
        <dbReference type="Proteomes" id="UP000186922"/>
    </source>
</evidence>
<comment type="caution">
    <text evidence="2">The sequence shown here is derived from an EMBL/GenBank/DDBJ whole genome shotgun (WGS) entry which is preliminary data.</text>
</comment>
<sequence length="61" mass="6739">MPKCRFSSQLGSVMKSHELGRDVKGPSGQATPHIQKYSKMRKKKMHLAASGWHQSSQAKSG</sequence>
<dbReference type="AlphaFoldDB" id="A0A1D1VR40"/>
<feature type="region of interest" description="Disordered" evidence="1">
    <location>
        <begin position="1"/>
        <end position="61"/>
    </location>
</feature>
<dbReference type="EMBL" id="BDGG01000010">
    <property type="protein sequence ID" value="GAV04020.1"/>
    <property type="molecule type" value="Genomic_DNA"/>
</dbReference>
<reference evidence="2 3" key="1">
    <citation type="journal article" date="2016" name="Nat. Commun.">
        <title>Extremotolerant tardigrade genome and improved radiotolerance of human cultured cells by tardigrade-unique protein.</title>
        <authorList>
            <person name="Hashimoto T."/>
            <person name="Horikawa D.D."/>
            <person name="Saito Y."/>
            <person name="Kuwahara H."/>
            <person name="Kozuka-Hata H."/>
            <person name="Shin-I T."/>
            <person name="Minakuchi Y."/>
            <person name="Ohishi K."/>
            <person name="Motoyama A."/>
            <person name="Aizu T."/>
            <person name="Enomoto A."/>
            <person name="Kondo K."/>
            <person name="Tanaka S."/>
            <person name="Hara Y."/>
            <person name="Koshikawa S."/>
            <person name="Sagara H."/>
            <person name="Miura T."/>
            <person name="Yokobori S."/>
            <person name="Miyagawa K."/>
            <person name="Suzuki Y."/>
            <person name="Kubo T."/>
            <person name="Oyama M."/>
            <person name="Kohara Y."/>
            <person name="Fujiyama A."/>
            <person name="Arakawa K."/>
            <person name="Katayama T."/>
            <person name="Toyoda A."/>
            <person name="Kunieda T."/>
        </authorList>
    </citation>
    <scope>NUCLEOTIDE SEQUENCE [LARGE SCALE GENOMIC DNA]</scope>
    <source>
        <strain evidence="2 3">YOKOZUNA-1</strain>
    </source>
</reference>